<proteinExistence type="inferred from homology"/>
<evidence type="ECO:0000256" key="4">
    <source>
        <dbReference type="ARBA" id="ARBA00022837"/>
    </source>
</evidence>
<dbReference type="InterPro" id="IPR017850">
    <property type="entry name" value="Alkaline_phosphatase_core_sf"/>
</dbReference>
<keyword evidence="2" id="KW-0479">Metal-binding</keyword>
<evidence type="ECO:0000256" key="2">
    <source>
        <dbReference type="ARBA" id="ARBA00022723"/>
    </source>
</evidence>
<dbReference type="PROSITE" id="PS51318">
    <property type="entry name" value="TAT"/>
    <property type="match status" value="1"/>
</dbReference>
<protein>
    <submittedName>
        <fullName evidence="7">Arylsulfatase</fullName>
    </submittedName>
</protein>
<dbReference type="InterPro" id="IPR024607">
    <property type="entry name" value="Sulfatase_CS"/>
</dbReference>
<keyword evidence="3" id="KW-0378">Hydrolase</keyword>
<comment type="caution">
    <text evidence="7">The sequence shown here is derived from an EMBL/GenBank/DDBJ whole genome shotgun (WGS) entry which is preliminary data.</text>
</comment>
<dbReference type="InterPro" id="IPR000917">
    <property type="entry name" value="Sulfatase_N"/>
</dbReference>
<dbReference type="Gene3D" id="3.40.720.10">
    <property type="entry name" value="Alkaline Phosphatase, subunit A"/>
    <property type="match status" value="1"/>
</dbReference>
<name>A0ABS7AI66_9PROT</name>
<evidence type="ECO:0000256" key="1">
    <source>
        <dbReference type="ARBA" id="ARBA00008779"/>
    </source>
</evidence>
<dbReference type="InterPro" id="IPR050738">
    <property type="entry name" value="Sulfatase"/>
</dbReference>
<dbReference type="Pfam" id="PF00884">
    <property type="entry name" value="Sulfatase"/>
    <property type="match status" value="1"/>
</dbReference>
<dbReference type="PANTHER" id="PTHR42693:SF53">
    <property type="entry name" value="ENDO-4-O-SULFATASE"/>
    <property type="match status" value="1"/>
</dbReference>
<feature type="domain" description="Sulfatase N-terminal" evidence="6">
    <location>
        <begin position="72"/>
        <end position="410"/>
    </location>
</feature>
<dbReference type="InterPro" id="IPR006311">
    <property type="entry name" value="TAT_signal"/>
</dbReference>
<keyword evidence="4" id="KW-0106">Calcium</keyword>
<feature type="signal peptide" evidence="5">
    <location>
        <begin position="1"/>
        <end position="24"/>
    </location>
</feature>
<dbReference type="Pfam" id="PF14707">
    <property type="entry name" value="Sulfatase_C"/>
    <property type="match status" value="1"/>
</dbReference>
<keyword evidence="8" id="KW-1185">Reference proteome</keyword>
<accession>A0ABS7AI66</accession>
<keyword evidence="5" id="KW-0732">Signal</keyword>
<reference evidence="7 8" key="1">
    <citation type="submission" date="2021-07" db="EMBL/GenBank/DDBJ databases">
        <authorList>
            <person name="So Y."/>
        </authorList>
    </citation>
    <scope>NUCLEOTIDE SEQUENCE [LARGE SCALE GENOMIC DNA]</scope>
    <source>
        <strain evidence="7 8">HJA6</strain>
    </source>
</reference>
<comment type="similarity">
    <text evidence="1">Belongs to the sulfatase family.</text>
</comment>
<organism evidence="7 8">
    <name type="scientific">Roseomonas alba</name>
    <dbReference type="NCBI Taxonomy" id="2846776"/>
    <lineage>
        <taxon>Bacteria</taxon>
        <taxon>Pseudomonadati</taxon>
        <taxon>Pseudomonadota</taxon>
        <taxon>Alphaproteobacteria</taxon>
        <taxon>Acetobacterales</taxon>
        <taxon>Roseomonadaceae</taxon>
        <taxon>Roseomonas</taxon>
    </lineage>
</organism>
<dbReference type="PANTHER" id="PTHR42693">
    <property type="entry name" value="ARYLSULFATASE FAMILY MEMBER"/>
    <property type="match status" value="1"/>
</dbReference>
<evidence type="ECO:0000313" key="7">
    <source>
        <dbReference type="EMBL" id="MBW6401745.1"/>
    </source>
</evidence>
<dbReference type="Proteomes" id="UP001196565">
    <property type="component" value="Unassembled WGS sequence"/>
</dbReference>
<evidence type="ECO:0000256" key="5">
    <source>
        <dbReference type="SAM" id="SignalP"/>
    </source>
</evidence>
<dbReference type="PROSITE" id="PS00149">
    <property type="entry name" value="SULFATASE_2"/>
    <property type="match status" value="1"/>
</dbReference>
<dbReference type="PROSITE" id="PS00523">
    <property type="entry name" value="SULFATASE_1"/>
    <property type="match status" value="1"/>
</dbReference>
<evidence type="ECO:0000259" key="6">
    <source>
        <dbReference type="Pfam" id="PF00884"/>
    </source>
</evidence>
<dbReference type="Gene3D" id="3.30.1120.10">
    <property type="match status" value="1"/>
</dbReference>
<evidence type="ECO:0000256" key="3">
    <source>
        <dbReference type="ARBA" id="ARBA00022801"/>
    </source>
</evidence>
<dbReference type="EMBL" id="JAHYBZ010000014">
    <property type="protein sequence ID" value="MBW6401745.1"/>
    <property type="molecule type" value="Genomic_DNA"/>
</dbReference>
<feature type="chain" id="PRO_5046977266" evidence="5">
    <location>
        <begin position="25"/>
        <end position="535"/>
    </location>
</feature>
<dbReference type="RefSeq" id="WP_219766617.1">
    <property type="nucleotide sequence ID" value="NZ_JAHYBZ010000014.1"/>
</dbReference>
<gene>
    <name evidence="7" type="ORF">KPL78_28085</name>
</gene>
<dbReference type="SUPFAM" id="SSF53649">
    <property type="entry name" value="Alkaline phosphatase-like"/>
    <property type="match status" value="1"/>
</dbReference>
<sequence>MAVSRRHWLLGTTICLALPRLARAQTAPAAAPSFDPTVVAAPHLEPAIPRPAQQAEAARKLAALRARTGRAPNVLIFLVDDMGWGDCGAYGGGMLIGAPTPHIDALAAGGLKLFSCYSQPTCTPSRAAIITGRLPTRSGLTRPILSGERPTANPWADEKTTAAMLSEAGYQTGMSGKWHLGEGDGLNPHQVGYDEYYGILTVTSEMSQQLDQRLYPDLVLRPDRLAAVRAAAPPEITKGRKGGPLEVDRAVDSTAELSMLDQRFAEFSEGFIRRQVQAQKPFYLMHSFARLHNDNFPAPGYAGRSPAGFPHRDAIVETDDIVGRLMAVLRETGQEENTLVFLTSDNGGNEDAWPDGSYQPFRGGKGTTWEGGVRVPGIAYWPGMIKAGRQSDGLFDQCDMFNTPLSIAGIVDRISPDRYIDGVDQAGFLLADDGQSCRDIIFMYSENTLTAARWMEFKVHWRVFLNQAVRRNLDENTLVQVGIAPWVYNLHMDPKEQASQGHLRFEWGIPQVMQRVGRHNATFERFPRKDIGLRQ</sequence>
<evidence type="ECO:0000313" key="8">
    <source>
        <dbReference type="Proteomes" id="UP001196565"/>
    </source>
</evidence>
<dbReference type="CDD" id="cd16142">
    <property type="entry name" value="ARS_like"/>
    <property type="match status" value="1"/>
</dbReference>